<dbReference type="PANTHER" id="PTHR10357">
    <property type="entry name" value="ALPHA-AMYLASE FAMILY MEMBER"/>
    <property type="match status" value="1"/>
</dbReference>
<evidence type="ECO:0000259" key="1">
    <source>
        <dbReference type="SMART" id="SM00642"/>
    </source>
</evidence>
<evidence type="ECO:0000313" key="2">
    <source>
        <dbReference type="EMBL" id="MFC3167239.1"/>
    </source>
</evidence>
<dbReference type="Pfam" id="PF00128">
    <property type="entry name" value="Alpha-amylase"/>
    <property type="match status" value="2"/>
</dbReference>
<dbReference type="Gene3D" id="3.90.400.10">
    <property type="entry name" value="Oligo-1,6-glucosidase, Domain 2"/>
    <property type="match status" value="1"/>
</dbReference>
<gene>
    <name evidence="2" type="ORF">ACFOD7_04160</name>
</gene>
<name>A0ABV7ID46_9RHOB</name>
<dbReference type="SUPFAM" id="SSF51445">
    <property type="entry name" value="(Trans)glycosidases"/>
    <property type="match status" value="1"/>
</dbReference>
<dbReference type="Gene3D" id="3.20.20.80">
    <property type="entry name" value="Glycosidases"/>
    <property type="match status" value="1"/>
</dbReference>
<dbReference type="RefSeq" id="WP_377706785.1">
    <property type="nucleotide sequence ID" value="NZ_JBHRTE010000019.1"/>
</dbReference>
<proteinExistence type="predicted"/>
<dbReference type="InterPro" id="IPR006047">
    <property type="entry name" value="GH13_cat_dom"/>
</dbReference>
<dbReference type="SMART" id="SM00642">
    <property type="entry name" value="Aamy"/>
    <property type="match status" value="1"/>
</dbReference>
<dbReference type="InterPro" id="IPR017853">
    <property type="entry name" value="GH"/>
</dbReference>
<evidence type="ECO:0000313" key="3">
    <source>
        <dbReference type="Proteomes" id="UP001595557"/>
    </source>
</evidence>
<organism evidence="2 3">
    <name type="scientific">Paracoccus fontiphilus</name>
    <dbReference type="NCBI Taxonomy" id="1815556"/>
    <lineage>
        <taxon>Bacteria</taxon>
        <taxon>Pseudomonadati</taxon>
        <taxon>Pseudomonadota</taxon>
        <taxon>Alphaproteobacteria</taxon>
        <taxon>Rhodobacterales</taxon>
        <taxon>Paracoccaceae</taxon>
        <taxon>Paracoccus</taxon>
    </lineage>
</organism>
<keyword evidence="3" id="KW-1185">Reference proteome</keyword>
<dbReference type="Proteomes" id="UP001595557">
    <property type="component" value="Unassembled WGS sequence"/>
</dbReference>
<dbReference type="Gene3D" id="2.60.40.1180">
    <property type="entry name" value="Golgi alpha-mannosidase II"/>
    <property type="match status" value="1"/>
</dbReference>
<dbReference type="EMBL" id="JBHRTE010000019">
    <property type="protein sequence ID" value="MFC3167239.1"/>
    <property type="molecule type" value="Genomic_DNA"/>
</dbReference>
<accession>A0ABV7ID46</accession>
<dbReference type="InterPro" id="IPR045857">
    <property type="entry name" value="O16G_dom_2"/>
</dbReference>
<feature type="domain" description="Glycosyl hydrolase family 13 catalytic" evidence="1">
    <location>
        <begin position="18"/>
        <end position="422"/>
    </location>
</feature>
<dbReference type="SUPFAM" id="SSF51011">
    <property type="entry name" value="Glycosyl hydrolase domain"/>
    <property type="match status" value="1"/>
</dbReference>
<sequence length="558" mass="63089">MEISRTGDVWWKNAVFYCLDVETFQDSNGDGIGDLAGLTSRIDHLAGLGVTCIWLMPFYPTANQDDGYDITDYYGVDPRLGTLGDLAVFLRTARDRGIRVIADLVVNHTSDQHPWFRAACADRASPYRDWYVWRDEIPPQGPDGLVFPDAETSNWEWHEETGQYYLHRFYRHQPDLNIGNPRVRDEIHKITGFWMQLGLSGFRVDAVPFLLETQGLDTPAELEPHDWLRDLRRFITRRRGDALLLGEVNLAYQDVRRFYGDEGGGELNMCLDFNMNQAVALALVREDAGALVHCLRAMPKLHPDDGWAHFARNHDEWSLDKLTEAERREVFQAFGPKEDMQLFGRGLRRRIPTMLKGDDDRIRLVYSLVFALPGAPVLFYGEEIGMAENLDIPGRMSVRSPMQWSGEANGGFSDAPGDALLRPVVPGPKWGPKAVSVFAQEHEPDSMLNWMNRLIRRRRETPEIAFGEWSFIPFPDAAIFALRYDWNGRSVLVLHNLGKRPCKSRCQPDGAAAWGALTAILGQGGFELARDGTFSIDLPAHGVLWLRARPQADGIGAP</sequence>
<reference evidence="3" key="1">
    <citation type="journal article" date="2019" name="Int. J. Syst. Evol. Microbiol.">
        <title>The Global Catalogue of Microorganisms (GCM) 10K type strain sequencing project: providing services to taxonomists for standard genome sequencing and annotation.</title>
        <authorList>
            <consortium name="The Broad Institute Genomics Platform"/>
            <consortium name="The Broad Institute Genome Sequencing Center for Infectious Disease"/>
            <person name="Wu L."/>
            <person name="Ma J."/>
        </authorList>
    </citation>
    <scope>NUCLEOTIDE SEQUENCE [LARGE SCALE GENOMIC DNA]</scope>
    <source>
        <strain evidence="3">KCTC 52239</strain>
    </source>
</reference>
<dbReference type="PANTHER" id="PTHR10357:SF219">
    <property type="entry name" value="MALTOSE ALPHA-D-GLUCOSYLTRANSFERASE"/>
    <property type="match status" value="1"/>
</dbReference>
<dbReference type="InterPro" id="IPR013780">
    <property type="entry name" value="Glyco_hydro_b"/>
</dbReference>
<protein>
    <submittedName>
        <fullName evidence="2">Alpha-amylase family protein</fullName>
    </submittedName>
</protein>
<comment type="caution">
    <text evidence="2">The sequence shown here is derived from an EMBL/GenBank/DDBJ whole genome shotgun (WGS) entry which is preliminary data.</text>
</comment>
<dbReference type="CDD" id="cd11334">
    <property type="entry name" value="AmyAc_TreS"/>
    <property type="match status" value="1"/>
</dbReference>